<gene>
    <name evidence="1" type="ORF">HV823_14825</name>
</gene>
<dbReference type="RefSeq" id="WP_176950497.1">
    <property type="nucleotide sequence ID" value="NZ_JABXYK010000008.1"/>
</dbReference>
<dbReference type="EMBL" id="JABXYK010000008">
    <property type="protein sequence ID" value="NVP56527.1"/>
    <property type="molecule type" value="Genomic_DNA"/>
</dbReference>
<keyword evidence="2" id="KW-1185">Reference proteome</keyword>
<proteinExistence type="predicted"/>
<accession>A0ABX2QFK8</accession>
<organism evidence="1 2">
    <name type="scientific">Mycoplana rhizolycopersici</name>
    <dbReference type="NCBI Taxonomy" id="2746702"/>
    <lineage>
        <taxon>Bacteria</taxon>
        <taxon>Pseudomonadati</taxon>
        <taxon>Pseudomonadota</taxon>
        <taxon>Alphaproteobacteria</taxon>
        <taxon>Hyphomicrobiales</taxon>
        <taxon>Rhizobiaceae</taxon>
        <taxon>Mycoplana</taxon>
    </lineage>
</organism>
<comment type="caution">
    <text evidence="1">The sequence shown here is derived from an EMBL/GenBank/DDBJ whole genome shotgun (WGS) entry which is preliminary data.</text>
</comment>
<protein>
    <submittedName>
        <fullName evidence="1">Uncharacterized protein</fullName>
    </submittedName>
</protein>
<evidence type="ECO:0000313" key="2">
    <source>
        <dbReference type="Proteomes" id="UP000659172"/>
    </source>
</evidence>
<evidence type="ECO:0000313" key="1">
    <source>
        <dbReference type="EMBL" id="NVP56527.1"/>
    </source>
</evidence>
<sequence>MSGIASYLLLTLALLGYGVSTGSDALTLDAVTNVPIGTAVRLADISSFNAEAVCILVPYQDRLHSEDAFAARVNDHLAAKGFRADEGHFALVFIGNRSIEVATLSRRRIDTLPMHMISPPAAQMLPEGFTPQSCTSGEVAALAKIKFLDRIYIVFGVVD</sequence>
<name>A0ABX2QFK8_9HYPH</name>
<dbReference type="Proteomes" id="UP000659172">
    <property type="component" value="Unassembled WGS sequence"/>
</dbReference>
<reference evidence="1 2" key="1">
    <citation type="submission" date="2020-06" db="EMBL/GenBank/DDBJ databases">
        <title>Rhizobium sp.nov. isolated from the tomato plant.</title>
        <authorList>
            <person name="Thin K.K."/>
            <person name="Zhang X."/>
            <person name="He S."/>
        </authorList>
    </citation>
    <scope>NUCLEOTIDE SEQUENCE [LARGE SCALE GENOMIC DNA]</scope>
    <source>
        <strain evidence="1 2">DBTS2</strain>
    </source>
</reference>